<gene>
    <name evidence="2" type="ORF">BUALT_Bualt11G0130300</name>
</gene>
<protein>
    <recommendedName>
        <fullName evidence="1">SAC domain-containing protein</fullName>
    </recommendedName>
</protein>
<proteinExistence type="predicted"/>
<dbReference type="GO" id="GO:0043812">
    <property type="term" value="F:phosphatidylinositol-4-phosphate phosphatase activity"/>
    <property type="evidence" value="ECO:0007669"/>
    <property type="project" value="TreeGrafter"/>
</dbReference>
<comment type="caution">
    <text evidence="2">The sequence shown here is derived from an EMBL/GenBank/DDBJ whole genome shotgun (WGS) entry which is preliminary data.</text>
</comment>
<evidence type="ECO:0000259" key="1">
    <source>
        <dbReference type="PROSITE" id="PS50275"/>
    </source>
</evidence>
<dbReference type="AlphaFoldDB" id="A0AAV6X5I6"/>
<accession>A0AAV6X5I6</accession>
<keyword evidence="3" id="KW-1185">Reference proteome</keyword>
<dbReference type="Proteomes" id="UP000826271">
    <property type="component" value="Unassembled WGS sequence"/>
</dbReference>
<feature type="domain" description="SAC" evidence="1">
    <location>
        <begin position="146"/>
        <end position="217"/>
    </location>
</feature>
<dbReference type="PANTHER" id="PTHR45662">
    <property type="entry name" value="PHOSPHATIDYLINOSITIDE PHOSPHATASE SAC1"/>
    <property type="match status" value="1"/>
</dbReference>
<dbReference type="PANTHER" id="PTHR45662:SF10">
    <property type="entry name" value="PHOSPHOINOSITIDE PHOSPHATASE SAC8"/>
    <property type="match status" value="1"/>
</dbReference>
<dbReference type="GO" id="GO:0046856">
    <property type="term" value="P:phosphatidylinositol dephosphorylation"/>
    <property type="evidence" value="ECO:0007669"/>
    <property type="project" value="TreeGrafter"/>
</dbReference>
<name>A0AAV6X5I6_9LAMI</name>
<reference evidence="2" key="1">
    <citation type="submission" date="2019-10" db="EMBL/GenBank/DDBJ databases">
        <authorList>
            <person name="Zhang R."/>
            <person name="Pan Y."/>
            <person name="Wang J."/>
            <person name="Ma R."/>
            <person name="Yu S."/>
        </authorList>
    </citation>
    <scope>NUCLEOTIDE SEQUENCE</scope>
    <source>
        <strain evidence="2">LA-IB0</strain>
        <tissue evidence="2">Leaf</tissue>
    </source>
</reference>
<dbReference type="PROSITE" id="PS50275">
    <property type="entry name" value="SAC"/>
    <property type="match status" value="1"/>
</dbReference>
<organism evidence="2 3">
    <name type="scientific">Buddleja alternifolia</name>
    <dbReference type="NCBI Taxonomy" id="168488"/>
    <lineage>
        <taxon>Eukaryota</taxon>
        <taxon>Viridiplantae</taxon>
        <taxon>Streptophyta</taxon>
        <taxon>Embryophyta</taxon>
        <taxon>Tracheophyta</taxon>
        <taxon>Spermatophyta</taxon>
        <taxon>Magnoliopsida</taxon>
        <taxon>eudicotyledons</taxon>
        <taxon>Gunneridae</taxon>
        <taxon>Pentapetalae</taxon>
        <taxon>asterids</taxon>
        <taxon>lamiids</taxon>
        <taxon>Lamiales</taxon>
        <taxon>Scrophulariaceae</taxon>
        <taxon>Buddlejeae</taxon>
        <taxon>Buddleja</taxon>
    </lineage>
</organism>
<dbReference type="EMBL" id="WHWC01000011">
    <property type="protein sequence ID" value="KAG8374423.1"/>
    <property type="molecule type" value="Genomic_DNA"/>
</dbReference>
<sequence length="261" mass="29621">METSEVNLEELETEMETKIHSDSTSHFKLWSELELKEFTDKFVIKSVESPNQGFSISRFDGNIDKINGDEPSGNPSKVSTIYGVVGTVRLLAGTYVLIITSRKEVGTYLGFPVFLVTSMTFLSCNEASRFLTSEEKKDESYFMTLLKIVESTPGLYYSYGTDITLNLQRRCKLAKGWMSKPIWKQGDPRFIWNKNIFEELIENKLDGFIIPLLQGNILTDSSYLSPLKIIDLLSPLSCLFLPLPHNFVSILTLTAMKKKLD</sequence>
<evidence type="ECO:0000313" key="3">
    <source>
        <dbReference type="Proteomes" id="UP000826271"/>
    </source>
</evidence>
<evidence type="ECO:0000313" key="2">
    <source>
        <dbReference type="EMBL" id="KAG8374423.1"/>
    </source>
</evidence>
<dbReference type="GO" id="GO:0005783">
    <property type="term" value="C:endoplasmic reticulum"/>
    <property type="evidence" value="ECO:0007669"/>
    <property type="project" value="TreeGrafter"/>
</dbReference>
<dbReference type="InterPro" id="IPR002013">
    <property type="entry name" value="SAC_dom"/>
</dbReference>
<dbReference type="Pfam" id="PF02383">
    <property type="entry name" value="Syja_N"/>
    <property type="match status" value="1"/>
</dbReference>